<feature type="active site" description="Proton donor" evidence="6">
    <location>
        <position position="173"/>
    </location>
</feature>
<dbReference type="SUPFAM" id="SSF48225">
    <property type="entry name" value="Seven-hairpin glycosidases"/>
    <property type="match status" value="1"/>
</dbReference>
<dbReference type="PRINTS" id="PR00747">
    <property type="entry name" value="GLYHDRLASE47"/>
</dbReference>
<evidence type="ECO:0000256" key="9">
    <source>
        <dbReference type="RuleBase" id="RU361193"/>
    </source>
</evidence>
<evidence type="ECO:0000256" key="5">
    <source>
        <dbReference type="ARBA" id="ARBA00023157"/>
    </source>
</evidence>
<evidence type="ECO:0000313" key="11">
    <source>
        <dbReference type="EMBL" id="CEJ94270.1"/>
    </source>
</evidence>
<dbReference type="Pfam" id="PF01532">
    <property type="entry name" value="Glyco_hydro_47"/>
    <property type="match status" value="1"/>
</dbReference>
<dbReference type="InterPro" id="IPR050749">
    <property type="entry name" value="Glycosyl_Hydrolase_47"/>
</dbReference>
<feature type="disulfide bond" evidence="8">
    <location>
        <begin position="378"/>
        <end position="407"/>
    </location>
</feature>
<keyword evidence="7" id="KW-0479">Metal-binding</keyword>
<evidence type="ECO:0000256" key="10">
    <source>
        <dbReference type="SAM" id="SignalP"/>
    </source>
</evidence>
<sequence>MIIGSGRVARRYVALLIFALISLGLWRSQASRPVFDSSSKPIEYISSRYNWGELKPFHPPETLVQLPLGTPKTLSIQNSTAINTAESVIRKERIRAVFKESWDVYKKHAWGKDELLPLSLSSTKSLHGWGAQIVDALDGLWIMGFKDDFRAAVRFVSAIDWSNTHDEAVNVFEVTIRYLGGLISAYDLSEEPQLLFKATELADMLYTVFDTPNRYPQRWLDLAKAKVGSQKDEFSMGLAGAGSMCLEFTRLSQITGDPKYYTAVERVKKLFVKLQQGSVLPGLIPQTINLESGTGSEGTFTFGAEADSTFEYFPKMFQLLGASDEVYRNLSMNSLDSGKDYLLFRPMTATNEDILLPGIVNADAKQKSMLYNMEHLACFTGGMYALSGKLFNRQDYLETATRLTNGCIWLYNIFPSGIMPEVSQLVPCPEDSTTCKYNEDKFISGKTAKLPQGISWVSHKEYRLRPEAIESVFYMWRITKDQRWRDEAWKMWESVTKAAKVPGGGYAMVQNVVQADSGHADSMETFWLGETVKYFYLIFEDDAVLNLDDWVFNTEAHAFKLAS</sequence>
<evidence type="ECO:0000256" key="4">
    <source>
        <dbReference type="ARBA" id="ARBA00022801"/>
    </source>
</evidence>
<keyword evidence="5 8" id="KW-1015">Disulfide bond</keyword>
<evidence type="ECO:0000256" key="6">
    <source>
        <dbReference type="PIRSR" id="PIRSR601382-1"/>
    </source>
</evidence>
<proteinExistence type="inferred from homology"/>
<reference evidence="11 12" key="1">
    <citation type="journal article" date="2015" name="Genome Announc.">
        <title>Draft Genome Sequence and Gene Annotation of the Entomopathogenic Fungus Verticillium hemipterigenum.</title>
        <authorList>
            <person name="Horn F."/>
            <person name="Habel A."/>
            <person name="Scharf D.H."/>
            <person name="Dworschak J."/>
            <person name="Brakhage A.A."/>
            <person name="Guthke R."/>
            <person name="Hertweck C."/>
            <person name="Linde J."/>
        </authorList>
    </citation>
    <scope>NUCLEOTIDE SEQUENCE [LARGE SCALE GENOMIC DNA]</scope>
</reference>
<dbReference type="EMBL" id="CDHN01000006">
    <property type="protein sequence ID" value="CEJ94270.1"/>
    <property type="molecule type" value="Genomic_DNA"/>
</dbReference>
<dbReference type="GO" id="GO:0036503">
    <property type="term" value="P:ERAD pathway"/>
    <property type="evidence" value="ECO:0007669"/>
    <property type="project" value="UniProtKB-ARBA"/>
</dbReference>
<dbReference type="InterPro" id="IPR012341">
    <property type="entry name" value="6hp_glycosidase-like_sf"/>
</dbReference>
<dbReference type="Gene3D" id="1.50.10.10">
    <property type="match status" value="1"/>
</dbReference>
<evidence type="ECO:0000256" key="2">
    <source>
        <dbReference type="ARBA" id="ARBA00004922"/>
    </source>
</evidence>
<keyword evidence="4 9" id="KW-0378">Hydrolase</keyword>
<gene>
    <name evidence="11" type="ORF">VHEMI09811</name>
</gene>
<feature type="active site" evidence="6">
    <location>
        <position position="307"/>
    </location>
</feature>
<keyword evidence="10" id="KW-0732">Signal</keyword>
<comment type="cofactor">
    <cofactor evidence="1 7">
        <name>Ca(2+)</name>
        <dbReference type="ChEBI" id="CHEBI:29108"/>
    </cofactor>
</comment>
<comment type="similarity">
    <text evidence="3 9">Belongs to the glycosyl hydrolase 47 family.</text>
</comment>
<evidence type="ECO:0000256" key="8">
    <source>
        <dbReference type="PIRSR" id="PIRSR601382-3"/>
    </source>
</evidence>
<comment type="pathway">
    <text evidence="2">Protein modification; protein glycosylation.</text>
</comment>
<evidence type="ECO:0000256" key="7">
    <source>
        <dbReference type="PIRSR" id="PIRSR601382-2"/>
    </source>
</evidence>
<protein>
    <recommendedName>
        <fullName evidence="9">alpha-1,2-Mannosidase</fullName>
        <ecNumber evidence="9">3.2.1.-</ecNumber>
    </recommendedName>
</protein>
<dbReference type="PANTHER" id="PTHR11742:SF103">
    <property type="entry name" value="ENDOPLASMIC RETICULUM MANNOSIDASE MNL2-RELATED"/>
    <property type="match status" value="1"/>
</dbReference>
<keyword evidence="12" id="KW-1185">Reference proteome</keyword>
<feature type="binding site" evidence="7">
    <location>
        <position position="554"/>
    </location>
    <ligand>
        <name>Ca(2+)</name>
        <dbReference type="ChEBI" id="CHEBI:29108"/>
    </ligand>
</feature>
<evidence type="ECO:0000256" key="1">
    <source>
        <dbReference type="ARBA" id="ARBA00001913"/>
    </source>
</evidence>
<keyword evidence="9" id="KW-0326">Glycosidase</keyword>
<dbReference type="GO" id="GO:0005975">
    <property type="term" value="P:carbohydrate metabolic process"/>
    <property type="evidence" value="ECO:0007669"/>
    <property type="project" value="InterPro"/>
</dbReference>
<feature type="active site" description="Proton donor" evidence="6">
    <location>
        <position position="421"/>
    </location>
</feature>
<feature type="chain" id="PRO_5001990454" description="alpha-1,2-Mannosidase" evidence="10">
    <location>
        <begin position="31"/>
        <end position="563"/>
    </location>
</feature>
<dbReference type="AlphaFoldDB" id="A0A0A1TQS1"/>
<accession>A0A0A1TQS1</accession>
<dbReference type="GO" id="GO:0016020">
    <property type="term" value="C:membrane"/>
    <property type="evidence" value="ECO:0007669"/>
    <property type="project" value="InterPro"/>
</dbReference>
<dbReference type="EC" id="3.2.1.-" evidence="9"/>
<dbReference type="GO" id="GO:0005509">
    <property type="term" value="F:calcium ion binding"/>
    <property type="evidence" value="ECO:0007669"/>
    <property type="project" value="InterPro"/>
</dbReference>
<dbReference type="InterPro" id="IPR001382">
    <property type="entry name" value="Glyco_hydro_47"/>
</dbReference>
<feature type="signal peptide" evidence="10">
    <location>
        <begin position="1"/>
        <end position="30"/>
    </location>
</feature>
<keyword evidence="7" id="KW-0106">Calcium</keyword>
<dbReference type="GO" id="GO:0005783">
    <property type="term" value="C:endoplasmic reticulum"/>
    <property type="evidence" value="ECO:0007669"/>
    <property type="project" value="TreeGrafter"/>
</dbReference>
<dbReference type="PANTHER" id="PTHR11742">
    <property type="entry name" value="MANNOSYL-OLIGOSACCHARIDE ALPHA-1,2-MANNOSIDASE-RELATED"/>
    <property type="match status" value="1"/>
</dbReference>
<organism evidence="11 12">
    <name type="scientific">[Torrubiella] hemipterigena</name>
    <dbReference type="NCBI Taxonomy" id="1531966"/>
    <lineage>
        <taxon>Eukaryota</taxon>
        <taxon>Fungi</taxon>
        <taxon>Dikarya</taxon>
        <taxon>Ascomycota</taxon>
        <taxon>Pezizomycotina</taxon>
        <taxon>Sordariomycetes</taxon>
        <taxon>Hypocreomycetidae</taxon>
        <taxon>Hypocreales</taxon>
        <taxon>Clavicipitaceae</taxon>
        <taxon>Clavicipitaceae incertae sedis</taxon>
        <taxon>'Torrubiella' clade</taxon>
    </lineage>
</organism>
<dbReference type="InterPro" id="IPR036026">
    <property type="entry name" value="Seven-hairpin_glycosidases"/>
</dbReference>
<dbReference type="Proteomes" id="UP000039046">
    <property type="component" value="Unassembled WGS sequence"/>
</dbReference>
<dbReference type="GO" id="GO:0004571">
    <property type="term" value="F:mannosyl-oligosaccharide 1,2-alpha-mannosidase activity"/>
    <property type="evidence" value="ECO:0007669"/>
    <property type="project" value="InterPro"/>
</dbReference>
<dbReference type="HOGENOM" id="CLU_003818_0_0_1"/>
<dbReference type="UniPathway" id="UPA00378"/>
<evidence type="ECO:0000256" key="3">
    <source>
        <dbReference type="ARBA" id="ARBA00007658"/>
    </source>
</evidence>
<feature type="active site" evidence="6">
    <location>
        <position position="467"/>
    </location>
</feature>
<dbReference type="STRING" id="1531966.A0A0A1TQS1"/>
<dbReference type="OrthoDB" id="8118055at2759"/>
<evidence type="ECO:0000313" key="12">
    <source>
        <dbReference type="Proteomes" id="UP000039046"/>
    </source>
</evidence>
<name>A0A0A1TQS1_9HYPO</name>